<dbReference type="InterPro" id="IPR011009">
    <property type="entry name" value="Kinase-like_dom_sf"/>
</dbReference>
<keyword evidence="6" id="KW-0067">ATP-binding</keyword>
<evidence type="ECO:0000313" key="8">
    <source>
        <dbReference type="EMBL" id="GAA48397.1"/>
    </source>
</evidence>
<dbReference type="InterPro" id="IPR008271">
    <property type="entry name" value="Ser/Thr_kinase_AS"/>
</dbReference>
<feature type="non-terminal residue" evidence="8">
    <location>
        <position position="57"/>
    </location>
</feature>
<dbReference type="InterPro" id="IPR000719">
    <property type="entry name" value="Prot_kinase_dom"/>
</dbReference>
<dbReference type="PANTHER" id="PTHR24056">
    <property type="entry name" value="CELL DIVISION PROTEIN KINASE"/>
    <property type="match status" value="1"/>
</dbReference>
<evidence type="ECO:0000256" key="2">
    <source>
        <dbReference type="ARBA" id="ARBA00022527"/>
    </source>
</evidence>
<dbReference type="SUPFAM" id="SSF56112">
    <property type="entry name" value="Protein kinase-like (PK-like)"/>
    <property type="match status" value="1"/>
</dbReference>
<keyword evidence="9" id="KW-1185">Reference proteome</keyword>
<comment type="similarity">
    <text evidence="1">Belongs to the protein kinase superfamily. CMGC Ser/Thr protein kinase family. CDC2/CDKX subfamily.</text>
</comment>
<dbReference type="Proteomes" id="UP000008909">
    <property type="component" value="Unassembled WGS sequence"/>
</dbReference>
<dbReference type="GO" id="GO:0005634">
    <property type="term" value="C:nucleus"/>
    <property type="evidence" value="ECO:0007669"/>
    <property type="project" value="TreeGrafter"/>
</dbReference>
<keyword evidence="5 8" id="KW-0418">Kinase</keyword>
<evidence type="ECO:0000256" key="3">
    <source>
        <dbReference type="ARBA" id="ARBA00022679"/>
    </source>
</evidence>
<dbReference type="Gene3D" id="1.10.510.10">
    <property type="entry name" value="Transferase(Phosphotransferase) domain 1"/>
    <property type="match status" value="1"/>
</dbReference>
<evidence type="ECO:0000256" key="6">
    <source>
        <dbReference type="ARBA" id="ARBA00022840"/>
    </source>
</evidence>
<dbReference type="EMBL" id="DF142887">
    <property type="protein sequence ID" value="GAA48397.1"/>
    <property type="molecule type" value="Genomic_DNA"/>
</dbReference>
<dbReference type="AlphaFoldDB" id="G7Y611"/>
<evidence type="ECO:0000256" key="1">
    <source>
        <dbReference type="ARBA" id="ARBA00006485"/>
    </source>
</evidence>
<evidence type="ECO:0000256" key="5">
    <source>
        <dbReference type="ARBA" id="ARBA00022777"/>
    </source>
</evidence>
<dbReference type="PROSITE" id="PS50011">
    <property type="entry name" value="PROTEIN_KINASE_DOM"/>
    <property type="match status" value="1"/>
</dbReference>
<keyword evidence="3" id="KW-0808">Transferase</keyword>
<dbReference type="GO" id="GO:0005524">
    <property type="term" value="F:ATP binding"/>
    <property type="evidence" value="ECO:0007669"/>
    <property type="project" value="UniProtKB-KW"/>
</dbReference>
<keyword evidence="2" id="KW-0723">Serine/threonine-protein kinase</keyword>
<accession>G7Y611</accession>
<proteinExistence type="inferred from homology"/>
<protein>
    <submittedName>
        <fullName evidence="8">Cyclin-dependent kinase 1</fullName>
    </submittedName>
</protein>
<evidence type="ECO:0000259" key="7">
    <source>
        <dbReference type="PROSITE" id="PS50011"/>
    </source>
</evidence>
<dbReference type="InterPro" id="IPR050108">
    <property type="entry name" value="CDK"/>
</dbReference>
<evidence type="ECO:0000313" key="9">
    <source>
        <dbReference type="Proteomes" id="UP000008909"/>
    </source>
</evidence>
<feature type="domain" description="Protein kinase" evidence="7">
    <location>
        <begin position="1"/>
        <end position="57"/>
    </location>
</feature>
<organism evidence="8 9">
    <name type="scientific">Clonorchis sinensis</name>
    <name type="common">Chinese liver fluke</name>
    <dbReference type="NCBI Taxonomy" id="79923"/>
    <lineage>
        <taxon>Eukaryota</taxon>
        <taxon>Metazoa</taxon>
        <taxon>Spiralia</taxon>
        <taxon>Lophotrochozoa</taxon>
        <taxon>Platyhelminthes</taxon>
        <taxon>Trematoda</taxon>
        <taxon>Digenea</taxon>
        <taxon>Opisthorchiida</taxon>
        <taxon>Opisthorchiata</taxon>
        <taxon>Opisthorchiidae</taxon>
        <taxon>Clonorchis</taxon>
    </lineage>
</organism>
<evidence type="ECO:0000256" key="4">
    <source>
        <dbReference type="ARBA" id="ARBA00022741"/>
    </source>
</evidence>
<reference evidence="8" key="1">
    <citation type="journal article" date="2011" name="Genome Biol.">
        <title>The draft genome of the carcinogenic human liver fluke Clonorchis sinensis.</title>
        <authorList>
            <person name="Wang X."/>
            <person name="Chen W."/>
            <person name="Huang Y."/>
            <person name="Sun J."/>
            <person name="Men J."/>
            <person name="Liu H."/>
            <person name="Luo F."/>
            <person name="Guo L."/>
            <person name="Lv X."/>
            <person name="Deng C."/>
            <person name="Zhou C."/>
            <person name="Fan Y."/>
            <person name="Li X."/>
            <person name="Huang L."/>
            <person name="Hu Y."/>
            <person name="Liang C."/>
            <person name="Hu X."/>
            <person name="Xu J."/>
            <person name="Yu X."/>
        </authorList>
    </citation>
    <scope>NUCLEOTIDE SEQUENCE [LARGE SCALE GENOMIC DNA]</scope>
    <source>
        <strain evidence="8">Henan</strain>
    </source>
</reference>
<keyword evidence="4" id="KW-0547">Nucleotide-binding</keyword>
<dbReference type="Pfam" id="PF00069">
    <property type="entry name" value="Pkinase"/>
    <property type="match status" value="1"/>
</dbReference>
<dbReference type="PROSITE" id="PS00108">
    <property type="entry name" value="PROTEIN_KINASE_ST"/>
    <property type="match status" value="1"/>
</dbReference>
<name>G7Y611_CLOSI</name>
<sequence length="57" mass="6540">MYQMLQGLLFCHGRRVIHRDLKPQNILVDVGRKIVKLADFGLARAFGIPVRVLTHEV</sequence>
<gene>
    <name evidence="8" type="ORF">CLF_101556</name>
</gene>
<dbReference type="GO" id="GO:0004674">
    <property type="term" value="F:protein serine/threonine kinase activity"/>
    <property type="evidence" value="ECO:0007669"/>
    <property type="project" value="UniProtKB-KW"/>
</dbReference>
<reference key="2">
    <citation type="submission" date="2011-10" db="EMBL/GenBank/DDBJ databases">
        <title>The genome and transcriptome sequence of Clonorchis sinensis provide insights into the carcinogenic liver fluke.</title>
        <authorList>
            <person name="Wang X."/>
            <person name="Huang Y."/>
            <person name="Chen W."/>
            <person name="Liu H."/>
            <person name="Guo L."/>
            <person name="Chen Y."/>
            <person name="Luo F."/>
            <person name="Zhou W."/>
            <person name="Sun J."/>
            <person name="Mao Q."/>
            <person name="Liang P."/>
            <person name="Zhou C."/>
            <person name="Tian Y."/>
            <person name="Men J."/>
            <person name="Lv X."/>
            <person name="Huang L."/>
            <person name="Zhou J."/>
            <person name="Hu Y."/>
            <person name="Li R."/>
            <person name="Zhang F."/>
            <person name="Lei H."/>
            <person name="Li X."/>
            <person name="Hu X."/>
            <person name="Liang C."/>
            <person name="Xu J."/>
            <person name="Wu Z."/>
            <person name="Yu X."/>
        </authorList>
    </citation>
    <scope>NUCLEOTIDE SEQUENCE</scope>
    <source>
        <strain>Henan</strain>
    </source>
</reference>